<evidence type="ECO:0000256" key="4">
    <source>
        <dbReference type="ARBA" id="ARBA00022989"/>
    </source>
</evidence>
<gene>
    <name evidence="8" type="ORF">CDIOL_13440</name>
</gene>
<dbReference type="Pfam" id="PF04138">
    <property type="entry name" value="GtrA_DPMS_TM"/>
    <property type="match status" value="1"/>
</dbReference>
<evidence type="ECO:0000256" key="2">
    <source>
        <dbReference type="ARBA" id="ARBA00009399"/>
    </source>
</evidence>
<reference evidence="8 9" key="1">
    <citation type="submission" date="2019-06" db="EMBL/GenBank/DDBJ databases">
        <title>Draft genome sequence of Clostridium diolis DSM 15410.</title>
        <authorList>
            <person name="Kobayashi H."/>
            <person name="Tanizawa Y."/>
            <person name="Tohno M."/>
        </authorList>
    </citation>
    <scope>NUCLEOTIDE SEQUENCE [LARGE SCALE GENOMIC DNA]</scope>
    <source>
        <strain evidence="8 9">DSM 15410</strain>
    </source>
</reference>
<evidence type="ECO:0000256" key="1">
    <source>
        <dbReference type="ARBA" id="ARBA00004141"/>
    </source>
</evidence>
<feature type="domain" description="GtrA/DPMS transmembrane" evidence="7">
    <location>
        <begin position="20"/>
        <end position="137"/>
    </location>
</feature>
<dbReference type="EMBL" id="BJLA01000003">
    <property type="protein sequence ID" value="GEA30421.1"/>
    <property type="molecule type" value="Genomic_DNA"/>
</dbReference>
<sequence length="140" mass="16488">MMDRLILFTTKFVNRETISYLIFGVLTTLVDALVFFISNKVFCVEYILATVLAWILAVLFAYFTNKIWVFNSKNIKLELVIKEAFAFFIARLLSLVFTIVWMFLCVEILKLDEFIAKLLANVFVVIMNYFFSKLFIFKSR</sequence>
<evidence type="ECO:0000259" key="7">
    <source>
        <dbReference type="Pfam" id="PF04138"/>
    </source>
</evidence>
<feature type="transmembrane region" description="Helical" evidence="6">
    <location>
        <begin position="44"/>
        <end position="63"/>
    </location>
</feature>
<dbReference type="PANTHER" id="PTHR38459:SF5">
    <property type="entry name" value="CELL WALL TEICHOIC ACID GLYCOSYLATION PROTEIN GTCA"/>
    <property type="match status" value="1"/>
</dbReference>
<feature type="transmembrane region" description="Helical" evidence="6">
    <location>
        <begin position="115"/>
        <end position="136"/>
    </location>
</feature>
<dbReference type="InterPro" id="IPR007267">
    <property type="entry name" value="GtrA_DPMS_TM"/>
</dbReference>
<evidence type="ECO:0000256" key="5">
    <source>
        <dbReference type="ARBA" id="ARBA00023136"/>
    </source>
</evidence>
<keyword evidence="3 6" id="KW-0812">Transmembrane</keyword>
<evidence type="ECO:0000256" key="3">
    <source>
        <dbReference type="ARBA" id="ARBA00022692"/>
    </source>
</evidence>
<evidence type="ECO:0000313" key="8">
    <source>
        <dbReference type="EMBL" id="GEA30421.1"/>
    </source>
</evidence>
<keyword evidence="4 6" id="KW-1133">Transmembrane helix</keyword>
<evidence type="ECO:0000313" key="9">
    <source>
        <dbReference type="Proteomes" id="UP000325212"/>
    </source>
</evidence>
<keyword evidence="5 6" id="KW-0472">Membrane</keyword>
<feature type="transmembrane region" description="Helical" evidence="6">
    <location>
        <begin position="84"/>
        <end position="109"/>
    </location>
</feature>
<feature type="transmembrane region" description="Helical" evidence="6">
    <location>
        <begin position="20"/>
        <end position="38"/>
    </location>
</feature>
<dbReference type="InterPro" id="IPR051401">
    <property type="entry name" value="GtrA_CellWall_Glycosyl"/>
</dbReference>
<dbReference type="RefSeq" id="WP_039770691.1">
    <property type="nucleotide sequence ID" value="NZ_CP043998.1"/>
</dbReference>
<dbReference type="GO" id="GO:0005886">
    <property type="term" value="C:plasma membrane"/>
    <property type="evidence" value="ECO:0007669"/>
    <property type="project" value="TreeGrafter"/>
</dbReference>
<comment type="subcellular location">
    <subcellularLocation>
        <location evidence="1">Membrane</location>
        <topology evidence="1">Multi-pass membrane protein</topology>
    </subcellularLocation>
</comment>
<dbReference type="PANTHER" id="PTHR38459">
    <property type="entry name" value="PROPHAGE BACTOPRENOL-LINKED GLUCOSE TRANSLOCASE HOMOLOG"/>
    <property type="match status" value="1"/>
</dbReference>
<dbReference type="AlphaFoldDB" id="A0AAV3VY61"/>
<protein>
    <submittedName>
        <fullName evidence="8">Membrane protein, GtrA family</fullName>
    </submittedName>
</protein>
<dbReference type="Proteomes" id="UP000325212">
    <property type="component" value="Unassembled WGS sequence"/>
</dbReference>
<comment type="caution">
    <text evidence="8">The sequence shown here is derived from an EMBL/GenBank/DDBJ whole genome shotgun (WGS) entry which is preliminary data.</text>
</comment>
<accession>A0AAV3VY61</accession>
<comment type="similarity">
    <text evidence="2">Belongs to the GtrA family.</text>
</comment>
<evidence type="ECO:0000256" key="6">
    <source>
        <dbReference type="SAM" id="Phobius"/>
    </source>
</evidence>
<organism evidence="8 9">
    <name type="scientific">Clostridium diolis</name>
    <dbReference type="NCBI Taxonomy" id="223919"/>
    <lineage>
        <taxon>Bacteria</taxon>
        <taxon>Bacillati</taxon>
        <taxon>Bacillota</taxon>
        <taxon>Clostridia</taxon>
        <taxon>Eubacteriales</taxon>
        <taxon>Clostridiaceae</taxon>
        <taxon>Clostridium</taxon>
    </lineage>
</organism>
<proteinExistence type="inferred from homology"/>
<keyword evidence="9" id="KW-1185">Reference proteome</keyword>
<dbReference type="GO" id="GO:0000271">
    <property type="term" value="P:polysaccharide biosynthetic process"/>
    <property type="evidence" value="ECO:0007669"/>
    <property type="project" value="InterPro"/>
</dbReference>
<name>A0AAV3VY61_9CLOT</name>